<dbReference type="PROSITE" id="PS00028">
    <property type="entry name" value="ZINC_FINGER_C2H2_1"/>
    <property type="match status" value="1"/>
</dbReference>
<evidence type="ECO:0000259" key="3">
    <source>
        <dbReference type="PROSITE" id="PS50157"/>
    </source>
</evidence>
<feature type="compositionally biased region" description="Basic residues" evidence="2">
    <location>
        <begin position="320"/>
        <end position="336"/>
    </location>
</feature>
<evidence type="ECO:0000256" key="1">
    <source>
        <dbReference type="PROSITE-ProRule" id="PRU00042"/>
    </source>
</evidence>
<feature type="compositionally biased region" description="Polar residues" evidence="2">
    <location>
        <begin position="249"/>
        <end position="259"/>
    </location>
</feature>
<keyword evidence="1" id="KW-0479">Metal-binding</keyword>
<dbReference type="PROSITE" id="PS50157">
    <property type="entry name" value="ZINC_FINGER_C2H2_2"/>
    <property type="match status" value="2"/>
</dbReference>
<dbReference type="Proteomes" id="UP000774326">
    <property type="component" value="Unassembled WGS sequence"/>
</dbReference>
<gene>
    <name evidence="4" type="ORF">WICPIJ_009632</name>
</gene>
<comment type="caution">
    <text evidence="4">The sequence shown here is derived from an EMBL/GenBank/DDBJ whole genome shotgun (WGS) entry which is preliminary data.</text>
</comment>
<protein>
    <recommendedName>
        <fullName evidence="3">C2H2-type domain-containing protein</fullName>
    </recommendedName>
</protein>
<feature type="compositionally biased region" description="Polar residues" evidence="2">
    <location>
        <begin position="544"/>
        <end position="553"/>
    </location>
</feature>
<keyword evidence="1" id="KW-0862">Zinc</keyword>
<feature type="region of interest" description="Disordered" evidence="2">
    <location>
        <begin position="249"/>
        <end position="351"/>
    </location>
</feature>
<evidence type="ECO:0000313" key="5">
    <source>
        <dbReference type="Proteomes" id="UP000774326"/>
    </source>
</evidence>
<dbReference type="AlphaFoldDB" id="A0A9P8TCM9"/>
<dbReference type="OrthoDB" id="6910977at2759"/>
<dbReference type="EMBL" id="JAEUBG010005555">
    <property type="protein sequence ID" value="KAH3674251.1"/>
    <property type="molecule type" value="Genomic_DNA"/>
</dbReference>
<keyword evidence="1" id="KW-0863">Zinc-finger</keyword>
<sequence>MTGIHFNGSPFFTQQNTASQLQHRNDAWLTTAPTTAPTHDDTFNSDDSSLCFQLFQENRNISTALNDVIEPQVIDYHFNKQDDAYITETSTSSFNELRDLSYTPGGAENELFSPIINSKNLSRKSSSVPHASYENESCYEEAFNPMPQFPKLETKWNNPALTPIEALSFDLSFMKKDKENQLARVNKRTESVMLDGTKVSSLNASPTVERQEILGDFKSVKHYAKLQGALLSSLNTNFPMSRPSTFLISPTGTDGLQTPTDPPLQSPRLMTPTSTTSELHPLIRPVLRKRTSASNRVIKTPKSSTKERNPQPVIDSPTVKPKRATKSTRAKKSTRKVKQEPGSPKVPATVKSCESSASVPLTQQLKEHPLIWEKVVNNKKKGIYPCTHCRDSFSTLYDLAHHMDEFDIHRTQKCPFQDCPWFIIGLTRKAEVKRHCAAQHNYVVVFSEDRNEATDQMGNYPMITGMQGTMLQAAKFPCHYDFCDREFKRKDAFQRHEKLVHSNPDSRFNKRIAALKLKYETEDHDQIMEILNDLSQKKKKNDDNASSEQESQY</sequence>
<proteinExistence type="predicted"/>
<feature type="domain" description="C2H2-type" evidence="3">
    <location>
        <begin position="384"/>
        <end position="414"/>
    </location>
</feature>
<evidence type="ECO:0000313" key="4">
    <source>
        <dbReference type="EMBL" id="KAH3674251.1"/>
    </source>
</evidence>
<dbReference type="InterPro" id="IPR013087">
    <property type="entry name" value="Znf_C2H2_type"/>
</dbReference>
<feature type="compositionally biased region" description="Polar residues" evidence="2">
    <location>
        <begin position="292"/>
        <end position="303"/>
    </location>
</feature>
<dbReference type="GO" id="GO:0008270">
    <property type="term" value="F:zinc ion binding"/>
    <property type="evidence" value="ECO:0007669"/>
    <property type="project" value="UniProtKB-KW"/>
</dbReference>
<name>A0A9P8TCM9_WICPI</name>
<dbReference type="Gene3D" id="3.30.160.60">
    <property type="entry name" value="Classic Zinc Finger"/>
    <property type="match status" value="1"/>
</dbReference>
<evidence type="ECO:0000256" key="2">
    <source>
        <dbReference type="SAM" id="MobiDB-lite"/>
    </source>
</evidence>
<accession>A0A9P8TCM9</accession>
<dbReference type="SMART" id="SM00355">
    <property type="entry name" value="ZnF_C2H2"/>
    <property type="match status" value="3"/>
</dbReference>
<reference evidence="4" key="1">
    <citation type="journal article" date="2021" name="Open Biol.">
        <title>Shared evolutionary footprints suggest mitochondrial oxidative damage underlies multiple complex I losses in fungi.</title>
        <authorList>
            <person name="Schikora-Tamarit M.A."/>
            <person name="Marcet-Houben M."/>
            <person name="Nosek J."/>
            <person name="Gabaldon T."/>
        </authorList>
    </citation>
    <scope>NUCLEOTIDE SEQUENCE</scope>
    <source>
        <strain evidence="4">CBS2887</strain>
    </source>
</reference>
<reference evidence="4" key="2">
    <citation type="submission" date="2021-01" db="EMBL/GenBank/DDBJ databases">
        <authorList>
            <person name="Schikora-Tamarit M.A."/>
        </authorList>
    </citation>
    <scope>NUCLEOTIDE SEQUENCE</scope>
    <source>
        <strain evidence="4">CBS2887</strain>
    </source>
</reference>
<feature type="domain" description="C2H2-type" evidence="3">
    <location>
        <begin position="476"/>
        <end position="506"/>
    </location>
</feature>
<keyword evidence="5" id="KW-1185">Reference proteome</keyword>
<feature type="region of interest" description="Disordered" evidence="2">
    <location>
        <begin position="533"/>
        <end position="553"/>
    </location>
</feature>
<organism evidence="4 5">
    <name type="scientific">Wickerhamomyces pijperi</name>
    <name type="common">Yeast</name>
    <name type="synonym">Pichia pijperi</name>
    <dbReference type="NCBI Taxonomy" id="599730"/>
    <lineage>
        <taxon>Eukaryota</taxon>
        <taxon>Fungi</taxon>
        <taxon>Dikarya</taxon>
        <taxon>Ascomycota</taxon>
        <taxon>Saccharomycotina</taxon>
        <taxon>Saccharomycetes</taxon>
        <taxon>Phaffomycetales</taxon>
        <taxon>Wickerhamomycetaceae</taxon>
        <taxon>Wickerhamomyces</taxon>
    </lineage>
</organism>